<keyword evidence="4 11" id="KW-0812">Transmembrane</keyword>
<reference evidence="16" key="2">
    <citation type="journal article" date="2018" name="BMC Genomics">
        <title>A manually annotated Actinidia chinensis var. chinensis (kiwifruit) genome highlights the challenges associated with draft genomes and gene prediction in plants.</title>
        <authorList>
            <person name="Pilkington S.M."/>
            <person name="Crowhurst R."/>
            <person name="Hilario E."/>
            <person name="Nardozza S."/>
            <person name="Fraser L."/>
            <person name="Peng Y."/>
            <person name="Gunaseelan K."/>
            <person name="Simpson R."/>
            <person name="Tahir J."/>
            <person name="Deroles S.C."/>
            <person name="Templeton K."/>
            <person name="Luo Z."/>
            <person name="Davy M."/>
            <person name="Cheng C."/>
            <person name="McNeilage M."/>
            <person name="Scaglione D."/>
            <person name="Liu Y."/>
            <person name="Zhang Q."/>
            <person name="Datson P."/>
            <person name="De Silva N."/>
            <person name="Gardiner S.E."/>
            <person name="Bassett H."/>
            <person name="Chagne D."/>
            <person name="McCallum J."/>
            <person name="Dzierzon H."/>
            <person name="Deng C."/>
            <person name="Wang Y.Y."/>
            <person name="Barron L."/>
            <person name="Manako K."/>
            <person name="Bowen J."/>
            <person name="Foster T.M."/>
            <person name="Erridge Z.A."/>
            <person name="Tiffin H."/>
            <person name="Waite C.N."/>
            <person name="Davies K.M."/>
            <person name="Grierson E.P."/>
            <person name="Laing W.A."/>
            <person name="Kirk R."/>
            <person name="Chen X."/>
            <person name="Wood M."/>
            <person name="Montefiori M."/>
            <person name="Brummell D.A."/>
            <person name="Schwinn K.E."/>
            <person name="Catanach A."/>
            <person name="Fullerton C."/>
            <person name="Li D."/>
            <person name="Meiyalaghan S."/>
            <person name="Nieuwenhuizen N."/>
            <person name="Read N."/>
            <person name="Prakash R."/>
            <person name="Hunter D."/>
            <person name="Zhang H."/>
            <person name="McKenzie M."/>
            <person name="Knabel M."/>
            <person name="Harris A."/>
            <person name="Allan A.C."/>
            <person name="Gleave A."/>
            <person name="Chen A."/>
            <person name="Janssen B.J."/>
            <person name="Plunkett B."/>
            <person name="Ampomah-Dwamena C."/>
            <person name="Voogd C."/>
            <person name="Leif D."/>
            <person name="Lafferty D."/>
            <person name="Souleyre E.J.F."/>
            <person name="Varkonyi-Gasic E."/>
            <person name="Gambi F."/>
            <person name="Hanley J."/>
            <person name="Yao J.L."/>
            <person name="Cheung J."/>
            <person name="David K.M."/>
            <person name="Warren B."/>
            <person name="Marsh K."/>
            <person name="Snowden K.C."/>
            <person name="Lin-Wang K."/>
            <person name="Brian L."/>
            <person name="Martinez-Sanchez M."/>
            <person name="Wang M."/>
            <person name="Ileperuma N."/>
            <person name="Macnee N."/>
            <person name="Campin R."/>
            <person name="McAtee P."/>
            <person name="Drummond R.S.M."/>
            <person name="Espley R.V."/>
            <person name="Ireland H.S."/>
            <person name="Wu R."/>
            <person name="Atkinson R.G."/>
            <person name="Karunairetnam S."/>
            <person name="Bulley S."/>
            <person name="Chunkath S."/>
            <person name="Hanley Z."/>
            <person name="Storey R."/>
            <person name="Thrimawithana A.H."/>
            <person name="Thomson S."/>
            <person name="David C."/>
            <person name="Testolin R."/>
            <person name="Huang H."/>
            <person name="Hellens R.P."/>
            <person name="Schaffer R.J."/>
        </authorList>
    </citation>
    <scope>NUCLEOTIDE SEQUENCE [LARGE SCALE GENOMIC DNA]</scope>
    <source>
        <strain evidence="16">cv. Red5</strain>
    </source>
</reference>
<feature type="chain" id="PRO_5015352352" evidence="12">
    <location>
        <begin position="26"/>
        <end position="663"/>
    </location>
</feature>
<dbReference type="PROSITE" id="PS50939">
    <property type="entry name" value="CYTOCHROME_B561"/>
    <property type="match status" value="2"/>
</dbReference>
<feature type="domain" description="DOMON" evidence="13">
    <location>
        <begin position="316"/>
        <end position="430"/>
    </location>
</feature>
<evidence type="ECO:0000313" key="15">
    <source>
        <dbReference type="EMBL" id="PSR94965.1"/>
    </source>
</evidence>
<feature type="domain" description="DOMON" evidence="13">
    <location>
        <begin position="48"/>
        <end position="162"/>
    </location>
</feature>
<dbReference type="Proteomes" id="UP000241394">
    <property type="component" value="Chromosome LG23"/>
</dbReference>
<keyword evidence="6 12" id="KW-0732">Signal</keyword>
<keyword evidence="7" id="KW-0249">Electron transport</keyword>
<gene>
    <name evidence="15" type="ORF">CEY00_Acc25720</name>
</gene>
<evidence type="ECO:0000256" key="5">
    <source>
        <dbReference type="ARBA" id="ARBA00022723"/>
    </source>
</evidence>
<evidence type="ECO:0000256" key="12">
    <source>
        <dbReference type="SAM" id="SignalP"/>
    </source>
</evidence>
<accession>A0A2R6PPH3</accession>
<keyword evidence="16" id="KW-1185">Reference proteome</keyword>
<sequence>MSSLRFSLLILGLLQAVSLISPSQSLTCTSQKFTNNKLYEHCADLSQLSSYLHWTYDSSTSSLSVAFVAAPAKADGWISWAINPTATGMAGSQALVAFKDSNGSMTVRTYNISSYSSIVPSNLSFAVTEMAADSSGGMMRIFAKVTLPKKGATTVNQVWQVGPSLTNGVLDKHEFQPANLNSKGTLDLLKGESTAGTGGGSRTKKKNIHGILNAVSWGIMFPIGVIIARYLRTFPSADPAWFYLHAFCQVSAYAIGVAGWGTGLKLGSESKGVQYTGHRNIGIALFCLATVQSLTCTSQKFTNNKLYEHCADLSQLSSYLHWTYDSSTSSLSVAFVAAPAKADGWISWAINPTATGMAGSQALVAFKDSNGAMTVRTYNISSYSSIVPSNLSFAVTEMAADSSGGMMRIFAKVTLPKKGATTVNQVWQVGPSLTNGVLDKHEFQPANLNSKGTLDLLKGESTAGTGGGSRTKKKNIHGILNAVSWGIMFPIGVIIARYLRTFPSADPAWFYLHAFCQVSAYAIGVAGWGTGLKLGSESKGVQYTGHRNIGIALFCLATVQVFALLLRPRKDHKFRFYWNIYHHSIGYAILILGILNVFKGLSILGPEKKWKSAYIVVISVLGAIALLLEAITWVVVLLRKSSKSTKPYDGYNNGQDRQRPLAS</sequence>
<dbReference type="Gene3D" id="1.20.120.1770">
    <property type="match status" value="2"/>
</dbReference>
<dbReference type="SMART" id="SM00664">
    <property type="entry name" value="DoH"/>
    <property type="match status" value="2"/>
</dbReference>
<dbReference type="Pfam" id="PF04526">
    <property type="entry name" value="DUF568"/>
    <property type="match status" value="2"/>
</dbReference>
<dbReference type="OrthoDB" id="2419613at2759"/>
<dbReference type="InParanoid" id="A0A2R6PPH3"/>
<dbReference type="PANTHER" id="PTHR23130">
    <property type="entry name" value="CYTOCHROME B561 AND DOMON DOMAIN-CONTAINING PROTEIN"/>
    <property type="match status" value="1"/>
</dbReference>
<dbReference type="FunFam" id="1.20.120.1770:FF:000007">
    <property type="entry name" value="Cytochrome b561 and DOMON domain-containing protein"/>
    <property type="match status" value="1"/>
</dbReference>
<feature type="domain" description="Cytochrome b561" evidence="14">
    <location>
        <begin position="437"/>
        <end position="637"/>
    </location>
</feature>
<evidence type="ECO:0000256" key="3">
    <source>
        <dbReference type="ARBA" id="ARBA00022448"/>
    </source>
</evidence>
<feature type="transmembrane region" description="Helical" evidence="11">
    <location>
        <begin position="508"/>
        <end position="529"/>
    </location>
</feature>
<evidence type="ECO:0000256" key="2">
    <source>
        <dbReference type="ARBA" id="ARBA00004141"/>
    </source>
</evidence>
<feature type="domain" description="Cytochrome b561" evidence="14">
    <location>
        <begin position="169"/>
        <end position="377"/>
    </location>
</feature>
<dbReference type="AlphaFoldDB" id="A0A2R6PPH3"/>
<protein>
    <submittedName>
        <fullName evidence="15">Cytochrome b561 and DOMON domain-containing protein</fullName>
    </submittedName>
</protein>
<evidence type="ECO:0000313" key="16">
    <source>
        <dbReference type="Proteomes" id="UP000241394"/>
    </source>
</evidence>
<dbReference type="FunCoup" id="A0A2R6PPH3">
    <property type="interactions" value="5"/>
</dbReference>
<dbReference type="EMBL" id="NKQK01000023">
    <property type="protein sequence ID" value="PSR94965.1"/>
    <property type="molecule type" value="Genomic_DNA"/>
</dbReference>
<evidence type="ECO:0000259" key="14">
    <source>
        <dbReference type="PROSITE" id="PS50939"/>
    </source>
</evidence>
<feature type="transmembrane region" description="Helical" evidence="11">
    <location>
        <begin position="549"/>
        <end position="566"/>
    </location>
</feature>
<keyword evidence="8 11" id="KW-1133">Transmembrane helix</keyword>
<dbReference type="GO" id="GO:0046872">
    <property type="term" value="F:metal ion binding"/>
    <property type="evidence" value="ECO:0007669"/>
    <property type="project" value="UniProtKB-KW"/>
</dbReference>
<dbReference type="InterPro" id="IPR005018">
    <property type="entry name" value="DOMON_domain"/>
</dbReference>
<dbReference type="PROSITE" id="PS50836">
    <property type="entry name" value="DOMON"/>
    <property type="match status" value="2"/>
</dbReference>
<feature type="transmembrane region" description="Helical" evidence="11">
    <location>
        <begin position="578"/>
        <end position="598"/>
    </location>
</feature>
<evidence type="ECO:0000256" key="11">
    <source>
        <dbReference type="SAM" id="Phobius"/>
    </source>
</evidence>
<name>A0A2R6PPH3_ACTCC</name>
<dbReference type="OMA" id="GTHIDIF"/>
<dbReference type="CDD" id="cd09629">
    <property type="entry name" value="DOMON_CIL1_like"/>
    <property type="match status" value="2"/>
</dbReference>
<evidence type="ECO:0000256" key="6">
    <source>
        <dbReference type="ARBA" id="ARBA00022729"/>
    </source>
</evidence>
<evidence type="ECO:0000256" key="1">
    <source>
        <dbReference type="ARBA" id="ARBA00001970"/>
    </source>
</evidence>
<dbReference type="PANTHER" id="PTHR23130:SF195">
    <property type="entry name" value="CYTOCHROME B561 AND DOMON DOMAIN-CONTAINING PROTEIN"/>
    <property type="match status" value="1"/>
</dbReference>
<dbReference type="GO" id="GO:0016020">
    <property type="term" value="C:membrane"/>
    <property type="evidence" value="ECO:0007669"/>
    <property type="project" value="UniProtKB-SubCell"/>
</dbReference>
<evidence type="ECO:0000256" key="8">
    <source>
        <dbReference type="ARBA" id="ARBA00022989"/>
    </source>
</evidence>
<feature type="transmembrane region" description="Helical" evidence="11">
    <location>
        <begin position="613"/>
        <end position="638"/>
    </location>
</feature>
<feature type="signal peptide" evidence="12">
    <location>
        <begin position="1"/>
        <end position="25"/>
    </location>
</feature>
<organism evidence="15 16">
    <name type="scientific">Actinidia chinensis var. chinensis</name>
    <name type="common">Chinese soft-hair kiwi</name>
    <dbReference type="NCBI Taxonomy" id="1590841"/>
    <lineage>
        <taxon>Eukaryota</taxon>
        <taxon>Viridiplantae</taxon>
        <taxon>Streptophyta</taxon>
        <taxon>Embryophyta</taxon>
        <taxon>Tracheophyta</taxon>
        <taxon>Spermatophyta</taxon>
        <taxon>Magnoliopsida</taxon>
        <taxon>eudicotyledons</taxon>
        <taxon>Gunneridae</taxon>
        <taxon>Pentapetalae</taxon>
        <taxon>asterids</taxon>
        <taxon>Ericales</taxon>
        <taxon>Actinidiaceae</taxon>
        <taxon>Actinidia</taxon>
    </lineage>
</organism>
<dbReference type="SMART" id="SM00665">
    <property type="entry name" value="B561"/>
    <property type="match status" value="2"/>
</dbReference>
<comment type="cofactor">
    <cofactor evidence="1">
        <name>heme b</name>
        <dbReference type="ChEBI" id="CHEBI:60344"/>
    </cofactor>
</comment>
<keyword evidence="5" id="KW-0479">Metal-binding</keyword>
<reference evidence="15 16" key="1">
    <citation type="submission" date="2017-07" db="EMBL/GenBank/DDBJ databases">
        <title>An improved, manually edited Actinidia chinensis var. chinensis (kiwifruit) genome highlights the challenges associated with draft genomes and gene prediction in plants.</title>
        <authorList>
            <person name="Pilkington S."/>
            <person name="Crowhurst R."/>
            <person name="Hilario E."/>
            <person name="Nardozza S."/>
            <person name="Fraser L."/>
            <person name="Peng Y."/>
            <person name="Gunaseelan K."/>
            <person name="Simpson R."/>
            <person name="Tahir J."/>
            <person name="Deroles S."/>
            <person name="Templeton K."/>
            <person name="Luo Z."/>
            <person name="Davy M."/>
            <person name="Cheng C."/>
            <person name="Mcneilage M."/>
            <person name="Scaglione D."/>
            <person name="Liu Y."/>
            <person name="Zhang Q."/>
            <person name="Datson P."/>
            <person name="De Silva N."/>
            <person name="Gardiner S."/>
            <person name="Bassett H."/>
            <person name="Chagne D."/>
            <person name="Mccallum J."/>
            <person name="Dzierzon H."/>
            <person name="Deng C."/>
            <person name="Wang Y.-Y."/>
            <person name="Barron N."/>
            <person name="Manako K."/>
            <person name="Bowen J."/>
            <person name="Foster T."/>
            <person name="Erridge Z."/>
            <person name="Tiffin H."/>
            <person name="Waite C."/>
            <person name="Davies K."/>
            <person name="Grierson E."/>
            <person name="Laing W."/>
            <person name="Kirk R."/>
            <person name="Chen X."/>
            <person name="Wood M."/>
            <person name="Montefiori M."/>
            <person name="Brummell D."/>
            <person name="Schwinn K."/>
            <person name="Catanach A."/>
            <person name="Fullerton C."/>
            <person name="Li D."/>
            <person name="Meiyalaghan S."/>
            <person name="Nieuwenhuizen N."/>
            <person name="Read N."/>
            <person name="Prakash R."/>
            <person name="Hunter D."/>
            <person name="Zhang H."/>
            <person name="Mckenzie M."/>
            <person name="Knabel M."/>
            <person name="Harris A."/>
            <person name="Allan A."/>
            <person name="Chen A."/>
            <person name="Janssen B."/>
            <person name="Plunkett B."/>
            <person name="Dwamena C."/>
            <person name="Voogd C."/>
            <person name="Leif D."/>
            <person name="Lafferty D."/>
            <person name="Souleyre E."/>
            <person name="Varkonyi-Gasic E."/>
            <person name="Gambi F."/>
            <person name="Hanley J."/>
            <person name="Yao J.-L."/>
            <person name="Cheung J."/>
            <person name="David K."/>
            <person name="Warren B."/>
            <person name="Marsh K."/>
            <person name="Snowden K."/>
            <person name="Lin-Wang K."/>
            <person name="Brian L."/>
            <person name="Martinez-Sanchez M."/>
            <person name="Wang M."/>
            <person name="Ileperuma N."/>
            <person name="Macnee N."/>
            <person name="Campin R."/>
            <person name="Mcatee P."/>
            <person name="Drummond R."/>
            <person name="Espley R."/>
            <person name="Ireland H."/>
            <person name="Wu R."/>
            <person name="Atkinson R."/>
            <person name="Karunairetnam S."/>
            <person name="Bulley S."/>
            <person name="Chunkath S."/>
            <person name="Hanley Z."/>
            <person name="Storey R."/>
            <person name="Thrimawithana A."/>
            <person name="Thomson S."/>
            <person name="David C."/>
            <person name="Testolin R."/>
        </authorList>
    </citation>
    <scope>NUCLEOTIDE SEQUENCE [LARGE SCALE GENOMIC DNA]</scope>
    <source>
        <strain evidence="16">cv. Red5</strain>
        <tissue evidence="15">Young leaf</tissue>
    </source>
</reference>
<evidence type="ECO:0000256" key="4">
    <source>
        <dbReference type="ARBA" id="ARBA00022692"/>
    </source>
</evidence>
<feature type="transmembrane region" description="Helical" evidence="11">
    <location>
        <begin position="478"/>
        <end position="496"/>
    </location>
</feature>
<dbReference type="Gramene" id="PSR94965">
    <property type="protein sequence ID" value="PSR94965"/>
    <property type="gene ID" value="CEY00_Acc25720"/>
</dbReference>
<dbReference type="InterPro" id="IPR006593">
    <property type="entry name" value="Cyt_b561/ferric_Rdtase_TM"/>
</dbReference>
<dbReference type="InterPro" id="IPR045265">
    <property type="entry name" value="AIR12_DOMON"/>
</dbReference>
<keyword evidence="9 11" id="KW-0472">Membrane</keyword>
<comment type="caution">
    <text evidence="15">The sequence shown here is derived from an EMBL/GenBank/DDBJ whole genome shotgun (WGS) entry which is preliminary data.</text>
</comment>
<proteinExistence type="predicted"/>
<comment type="function">
    <text evidence="10">May act as a catecholamine-responsive trans-membrane electron transporter.</text>
</comment>
<evidence type="ECO:0000256" key="7">
    <source>
        <dbReference type="ARBA" id="ARBA00022982"/>
    </source>
</evidence>
<evidence type="ECO:0000256" key="9">
    <source>
        <dbReference type="ARBA" id="ARBA00023136"/>
    </source>
</evidence>
<comment type="subcellular location">
    <subcellularLocation>
        <location evidence="2">Membrane</location>
        <topology evidence="2">Multi-pass membrane protein</topology>
    </subcellularLocation>
</comment>
<dbReference type="STRING" id="1590841.A0A2R6PPH3"/>
<feature type="transmembrane region" description="Helical" evidence="11">
    <location>
        <begin position="240"/>
        <end position="261"/>
    </location>
</feature>
<evidence type="ECO:0000259" key="13">
    <source>
        <dbReference type="PROSITE" id="PS50836"/>
    </source>
</evidence>
<dbReference type="Pfam" id="PF03188">
    <property type="entry name" value="Cytochrom_B561"/>
    <property type="match status" value="1"/>
</dbReference>
<dbReference type="CDD" id="cd08760">
    <property type="entry name" value="Cyt_b561_FRRS1_like"/>
    <property type="match status" value="2"/>
</dbReference>
<keyword evidence="3" id="KW-0813">Transport</keyword>
<evidence type="ECO:0000256" key="10">
    <source>
        <dbReference type="ARBA" id="ARBA00053871"/>
    </source>
</evidence>
<feature type="transmembrane region" description="Helical" evidence="11">
    <location>
        <begin position="210"/>
        <end position="228"/>
    </location>
</feature>